<reference evidence="2" key="1">
    <citation type="submission" date="2016-10" db="EMBL/GenBank/DDBJ databases">
        <authorList>
            <person name="de Groot N.N."/>
        </authorList>
    </citation>
    <scope>NUCLEOTIDE SEQUENCE [LARGE SCALE GENOMIC DNA]</scope>
    <source>
        <strain evidence="2">CGMCC 1.10697</strain>
    </source>
</reference>
<dbReference type="Proteomes" id="UP000199113">
    <property type="component" value="Unassembled WGS sequence"/>
</dbReference>
<evidence type="ECO:0000313" key="3">
    <source>
        <dbReference type="Proteomes" id="UP000199113"/>
    </source>
</evidence>
<protein>
    <recommendedName>
        <fullName evidence="5">DUF4192 domain-containing protein</fullName>
    </recommendedName>
</protein>
<dbReference type="STRING" id="748909.SAMN05192575_1115"/>
<sequence length="107" mass="11386">MPDDNTDLLRRLIGDHPDAPADVVQRAASSTSTPLLVAAALLTGDLDLLGRAARHAGTTRDRQLVAVADAHLHGNAELLHVLVRDHLSEHPDHLLAAWIAGRPLPAP</sequence>
<name>A0A1I1AZE6_9ACTN</name>
<evidence type="ECO:0000313" key="4">
    <source>
        <dbReference type="Proteomes" id="UP000233565"/>
    </source>
</evidence>
<evidence type="ECO:0008006" key="5">
    <source>
        <dbReference type="Google" id="ProtNLM"/>
    </source>
</evidence>
<keyword evidence="4" id="KW-1185">Reference proteome</keyword>
<reference evidence="1 4" key="2">
    <citation type="submission" date="2017-12" db="EMBL/GenBank/DDBJ databases">
        <title>Pharmacopeia of the Arctic Ocean.</title>
        <authorList>
            <person name="Collins E."/>
            <person name="Ducluzeau A.-L."/>
        </authorList>
    </citation>
    <scope>NUCLEOTIDE SEQUENCE [LARGE SCALE GENOMIC DNA]</scope>
    <source>
        <strain evidence="1 4">DSM 23325</strain>
    </source>
</reference>
<dbReference type="EMBL" id="PJBV01000016">
    <property type="protein sequence ID" value="PKH40888.1"/>
    <property type="molecule type" value="Genomic_DNA"/>
</dbReference>
<dbReference type="AlphaFoldDB" id="A0A1I1AZE6"/>
<gene>
    <name evidence="1" type="ORF">CXG46_10485</name>
    <name evidence="2" type="ORF">SAMN05192575_1115</name>
</gene>
<evidence type="ECO:0000313" key="1">
    <source>
        <dbReference type="EMBL" id="PKH40888.1"/>
    </source>
</evidence>
<dbReference type="EMBL" id="FOKC01000011">
    <property type="protein sequence ID" value="SFB41633.1"/>
    <property type="molecule type" value="Genomic_DNA"/>
</dbReference>
<accession>A0A1I1AZE6</accession>
<dbReference type="OrthoDB" id="3838054at2"/>
<proteinExistence type="predicted"/>
<dbReference type="RefSeq" id="WP_091200796.1">
    <property type="nucleotide sequence ID" value="NZ_FOKC01000011.1"/>
</dbReference>
<organism evidence="2 3">
    <name type="scientific">Nocardioides alpinus</name>
    <dbReference type="NCBI Taxonomy" id="748909"/>
    <lineage>
        <taxon>Bacteria</taxon>
        <taxon>Bacillati</taxon>
        <taxon>Actinomycetota</taxon>
        <taxon>Actinomycetes</taxon>
        <taxon>Propionibacteriales</taxon>
        <taxon>Nocardioidaceae</taxon>
        <taxon>Nocardioides</taxon>
    </lineage>
</organism>
<evidence type="ECO:0000313" key="2">
    <source>
        <dbReference type="EMBL" id="SFB41633.1"/>
    </source>
</evidence>
<dbReference type="Proteomes" id="UP000233565">
    <property type="component" value="Unassembled WGS sequence"/>
</dbReference>